<feature type="region of interest" description="Disordered" evidence="6">
    <location>
        <begin position="93"/>
        <end position="128"/>
    </location>
</feature>
<dbReference type="EMBL" id="VDCV01000006">
    <property type="protein sequence ID" value="KAB5552758.1"/>
    <property type="molecule type" value="Genomic_DNA"/>
</dbReference>
<dbReference type="Proteomes" id="UP000326939">
    <property type="component" value="Chromosome 6"/>
</dbReference>
<dbReference type="Pfam" id="PF10377">
    <property type="entry name" value="ATG11"/>
    <property type="match status" value="1"/>
</dbReference>
<keyword evidence="2" id="KW-0653">Protein transport</keyword>
<dbReference type="InterPro" id="IPR045326">
    <property type="entry name" value="ATG17-like_dom"/>
</dbReference>
<evidence type="ECO:0000256" key="2">
    <source>
        <dbReference type="ARBA" id="ARBA00022927"/>
    </source>
</evidence>
<protein>
    <submittedName>
        <fullName evidence="9">Uncharacterized protein</fullName>
    </submittedName>
</protein>
<evidence type="ECO:0000313" key="10">
    <source>
        <dbReference type="Proteomes" id="UP000326939"/>
    </source>
</evidence>
<feature type="region of interest" description="Disordered" evidence="6">
    <location>
        <begin position="797"/>
        <end position="819"/>
    </location>
</feature>
<evidence type="ECO:0000256" key="4">
    <source>
        <dbReference type="ARBA" id="ARBA00023054"/>
    </source>
</evidence>
<dbReference type="GO" id="GO:0060090">
    <property type="term" value="F:molecular adaptor activity"/>
    <property type="evidence" value="ECO:0007669"/>
    <property type="project" value="TreeGrafter"/>
</dbReference>
<evidence type="ECO:0000313" key="9">
    <source>
        <dbReference type="EMBL" id="KAB5552758.1"/>
    </source>
</evidence>
<sequence length="1352" mass="151978">MSSSTTEGSVNQARLVVHIAENGHSFVLNCDETTRVEAVMRHIESVARINFNDQLVLCLEKKLDPQQPLSAYRLPSSDGEVFIYNRARMQTNSLPPPLEQIDVPEIADPPPPDSSRNPHPLDDASDPALKALPSYEKQFRHHYHSGNAIYSRTQVKHGHCLRLLTEQKVQERAMEVARINVQQFYRAINQNYTEFMKRYTQQHRIHLDLLMNFERDLEKLRSIKLHPALQSDSRKCLVDFVKEDNLRKAADSCSNSHRQFEKKVLEFKQKFDDAKRKVEELFSCGASSFIGDLDRTIKERQRFINEQKSIMQSLSKDVSTVKKLVDDCLSCQLSSSIRPHDAVSALGPMYDVHHEDHLPKMLACGIQISKLLDICKGKKNEMNIFVHDFLQKIAYVTFLMKDVKLRFPVFREAMLCQDDIFRDLKLFRGIGSAYRACLAEVVRRKASMKLYMGMAGQLAEQLATRREVEIRRREEFLKANSSYIPRDILSSMGLYDTPNQCDVNIAPFDTNLLDIDISDLDRYAPDYLVGLPSKGNKTASLKGSFSMSNDSSHSAEMEEIGEGALEKDYSEEPLKGCELLEIAGTSKMEVENAKLKADLASAIALICSLCPEIEYESMDESTVDILSKNVDKTTEALRLKDEYEKHLQSLLKAKQIQCMSYEKRIQELELRLADHYLQGQKLSNSKDAADCALLDAKTEDCKPGFSSGEAFMPYAMTSESMDEVSCISNSLNSKLGLFTRQTSKGREGFDENMMDSSGMFNTQLDSSMVEPRHEELQVCDKDGKGKMVGQLGMSMTNSSTAESMPEPPDVSPSDAVAEPKVSGDHDIMLELQNALAENSKQLSESEAKLKAAVEEAAMLARELEISRKLLDESQMNCAHLENCLHEAREEAQTNLCASDRRASEYNKLRASAVKLHGLFERLKCCVYALSGVAGLADSLRALAQSLANSRNENDDEGAAEFQKCISVLADKVGFLSTHRTELLDKYPKLEAANEQLGKELEEKKELVATLYKKHQLEKQANKERISFSRLEVHEIAAFVLNSAGHYEAINRNASSFYLSAESVALFTNHLPSRPSYIVGQIVHIERQAVKPLLLPTSTRPEHGKADEVDLPATDQGTDCLNLNLGSTSNPYNLPIGCEYFVVTVAMLPGSSLSLLCFQLNASFDHEFNGLKRKKVGLDRNRSRPNKDTKTMMMMNRRRMLTGNKRIAMERDYDVDLLLSIDHAEGLDNPSSHPPATTRDYRVVFWVHPDDQLATSRDGGSPDPAWNQKCRIKLDKSKDCRFLYVEVLRYGSSSESNPGTSNGISLVGRARIPLPSLSCKTSGRYGLVRPEEDAYKAEGHIILSMKLVKIDII</sequence>
<dbReference type="GO" id="GO:0034045">
    <property type="term" value="C:phagophore assembly site membrane"/>
    <property type="evidence" value="ECO:0007669"/>
    <property type="project" value="TreeGrafter"/>
</dbReference>
<dbReference type="PANTHER" id="PTHR13222:SF1">
    <property type="entry name" value="RB1-INDUCIBLE COILED-COIL PROTEIN 1"/>
    <property type="match status" value="1"/>
</dbReference>
<name>A0A5N5MCG4_9ROSI</name>
<accession>A0A5N5MCG4</accession>
<feature type="coiled-coil region" evidence="5">
    <location>
        <begin position="986"/>
        <end position="1013"/>
    </location>
</feature>
<dbReference type="GO" id="GO:0000045">
    <property type="term" value="P:autophagosome assembly"/>
    <property type="evidence" value="ECO:0007669"/>
    <property type="project" value="InterPro"/>
</dbReference>
<dbReference type="GO" id="GO:1990316">
    <property type="term" value="C:Atg1/ULK1 kinase complex"/>
    <property type="evidence" value="ECO:0007669"/>
    <property type="project" value="TreeGrafter"/>
</dbReference>
<feature type="domain" description="Autophagy protein ATG17-like" evidence="7">
    <location>
        <begin position="146"/>
        <end position="484"/>
    </location>
</feature>
<reference evidence="10" key="1">
    <citation type="journal article" date="2019" name="Gigascience">
        <title>De novo genome assembly of the endangered Acer yangbiense, a plant species with extremely small populations endemic to Yunnan Province, China.</title>
        <authorList>
            <person name="Yang J."/>
            <person name="Wariss H.M."/>
            <person name="Tao L."/>
            <person name="Zhang R."/>
            <person name="Yun Q."/>
            <person name="Hollingsworth P."/>
            <person name="Dao Z."/>
            <person name="Luo G."/>
            <person name="Guo H."/>
            <person name="Ma Y."/>
            <person name="Sun W."/>
        </authorList>
    </citation>
    <scope>NUCLEOTIDE SEQUENCE [LARGE SCALE GENOMIC DNA]</scope>
    <source>
        <strain evidence="10">cv. br00</strain>
    </source>
</reference>
<evidence type="ECO:0000256" key="3">
    <source>
        <dbReference type="ARBA" id="ARBA00023006"/>
    </source>
</evidence>
<dbReference type="GO" id="GO:0034727">
    <property type="term" value="P:piecemeal microautophagy of the nucleus"/>
    <property type="evidence" value="ECO:0007669"/>
    <property type="project" value="TreeGrafter"/>
</dbReference>
<gene>
    <name evidence="9" type="ORF">DKX38_010069</name>
</gene>
<proteinExistence type="predicted"/>
<dbReference type="Pfam" id="PF04108">
    <property type="entry name" value="ATG17_like"/>
    <property type="match status" value="1"/>
</dbReference>
<feature type="domain" description="Autophagy-related protein 11 C-terminal" evidence="8">
    <location>
        <begin position="1003"/>
        <end position="1146"/>
    </location>
</feature>
<evidence type="ECO:0000256" key="5">
    <source>
        <dbReference type="SAM" id="Coils"/>
    </source>
</evidence>
<keyword evidence="1" id="KW-0813">Transport</keyword>
<dbReference type="InterPro" id="IPR019460">
    <property type="entry name" value="Atg11_C"/>
</dbReference>
<feature type="coiled-coil region" evidence="5">
    <location>
        <begin position="828"/>
        <end position="890"/>
    </location>
</feature>
<organism evidence="9 10">
    <name type="scientific">Salix brachista</name>
    <dbReference type="NCBI Taxonomy" id="2182728"/>
    <lineage>
        <taxon>Eukaryota</taxon>
        <taxon>Viridiplantae</taxon>
        <taxon>Streptophyta</taxon>
        <taxon>Embryophyta</taxon>
        <taxon>Tracheophyta</taxon>
        <taxon>Spermatophyta</taxon>
        <taxon>Magnoliopsida</taxon>
        <taxon>eudicotyledons</taxon>
        <taxon>Gunneridae</taxon>
        <taxon>Pentapetalae</taxon>
        <taxon>rosids</taxon>
        <taxon>fabids</taxon>
        <taxon>Malpighiales</taxon>
        <taxon>Salicaceae</taxon>
        <taxon>Saliceae</taxon>
        <taxon>Salix</taxon>
    </lineage>
</organism>
<dbReference type="GO" id="GO:0015031">
    <property type="term" value="P:protein transport"/>
    <property type="evidence" value="ECO:0007669"/>
    <property type="project" value="UniProtKB-KW"/>
</dbReference>
<keyword evidence="3" id="KW-0072">Autophagy</keyword>
<dbReference type="GO" id="GO:0034517">
    <property type="term" value="P:ribophagy"/>
    <property type="evidence" value="ECO:0007669"/>
    <property type="project" value="TreeGrafter"/>
</dbReference>
<dbReference type="GO" id="GO:0019901">
    <property type="term" value="F:protein kinase binding"/>
    <property type="evidence" value="ECO:0007669"/>
    <property type="project" value="TreeGrafter"/>
</dbReference>
<evidence type="ECO:0000256" key="6">
    <source>
        <dbReference type="SAM" id="MobiDB-lite"/>
    </source>
</evidence>
<evidence type="ECO:0000256" key="1">
    <source>
        <dbReference type="ARBA" id="ARBA00022448"/>
    </source>
</evidence>
<dbReference type="GO" id="GO:0061709">
    <property type="term" value="P:reticulophagy"/>
    <property type="evidence" value="ECO:0007669"/>
    <property type="project" value="TreeGrafter"/>
</dbReference>
<dbReference type="GO" id="GO:0000422">
    <property type="term" value="P:autophagy of mitochondrion"/>
    <property type="evidence" value="ECO:0007669"/>
    <property type="project" value="TreeGrafter"/>
</dbReference>
<dbReference type="InterPro" id="IPR040040">
    <property type="entry name" value="ATG11"/>
</dbReference>
<dbReference type="PANTHER" id="PTHR13222">
    <property type="entry name" value="RB1-INDUCIBLE COILED-COIL"/>
    <property type="match status" value="1"/>
</dbReference>
<feature type="coiled-coil region" evidence="5">
    <location>
        <begin position="651"/>
        <end position="678"/>
    </location>
</feature>
<comment type="caution">
    <text evidence="9">The sequence shown here is derived from an EMBL/GenBank/DDBJ whole genome shotgun (WGS) entry which is preliminary data.</text>
</comment>
<keyword evidence="10" id="KW-1185">Reference proteome</keyword>
<keyword evidence="4 5" id="KW-0175">Coiled coil</keyword>
<evidence type="ECO:0000259" key="7">
    <source>
        <dbReference type="Pfam" id="PF04108"/>
    </source>
</evidence>
<evidence type="ECO:0000259" key="8">
    <source>
        <dbReference type="Pfam" id="PF10377"/>
    </source>
</evidence>